<accession>A0A371HDF6</accession>
<evidence type="ECO:0000313" key="2">
    <source>
        <dbReference type="Proteomes" id="UP000257109"/>
    </source>
</evidence>
<reference evidence="1" key="1">
    <citation type="submission" date="2018-05" db="EMBL/GenBank/DDBJ databases">
        <title>Draft genome of Mucuna pruriens seed.</title>
        <authorList>
            <person name="Nnadi N.E."/>
            <person name="Vos R."/>
            <person name="Hasami M.H."/>
            <person name="Devisetty U.K."/>
            <person name="Aguiy J.C."/>
        </authorList>
    </citation>
    <scope>NUCLEOTIDE SEQUENCE [LARGE SCALE GENOMIC DNA]</scope>
    <source>
        <strain evidence="1">JCA_2017</strain>
    </source>
</reference>
<evidence type="ECO:0000313" key="1">
    <source>
        <dbReference type="EMBL" id="RDY00785.1"/>
    </source>
</evidence>
<dbReference type="Proteomes" id="UP000257109">
    <property type="component" value="Unassembled WGS sequence"/>
</dbReference>
<protein>
    <recommendedName>
        <fullName evidence="3">Retropepsins domain-containing protein</fullName>
    </recommendedName>
</protein>
<evidence type="ECO:0008006" key="3">
    <source>
        <dbReference type="Google" id="ProtNLM"/>
    </source>
</evidence>
<gene>
    <name evidence="1" type="ORF">CR513_15999</name>
</gene>
<keyword evidence="2" id="KW-1185">Reference proteome</keyword>
<dbReference type="OrthoDB" id="1747414at2759"/>
<feature type="non-terminal residue" evidence="1">
    <location>
        <position position="1"/>
    </location>
</feature>
<sequence length="93" mass="10915">MGLINRIKIQKFYIHIKIIVNDFFLDTLALFDRGADSNCILEGLIPTKYFEKTLEKLCPTKTNFLLDKNLNNEVILRIQFIKALFPLQISKKR</sequence>
<comment type="caution">
    <text evidence="1">The sequence shown here is derived from an EMBL/GenBank/DDBJ whole genome shotgun (WGS) entry which is preliminary data.</text>
</comment>
<proteinExistence type="predicted"/>
<name>A0A371HDF6_MUCPR</name>
<dbReference type="EMBL" id="QJKJ01002907">
    <property type="protein sequence ID" value="RDY00785.1"/>
    <property type="molecule type" value="Genomic_DNA"/>
</dbReference>
<organism evidence="1 2">
    <name type="scientific">Mucuna pruriens</name>
    <name type="common">Velvet bean</name>
    <name type="synonym">Dolichos pruriens</name>
    <dbReference type="NCBI Taxonomy" id="157652"/>
    <lineage>
        <taxon>Eukaryota</taxon>
        <taxon>Viridiplantae</taxon>
        <taxon>Streptophyta</taxon>
        <taxon>Embryophyta</taxon>
        <taxon>Tracheophyta</taxon>
        <taxon>Spermatophyta</taxon>
        <taxon>Magnoliopsida</taxon>
        <taxon>eudicotyledons</taxon>
        <taxon>Gunneridae</taxon>
        <taxon>Pentapetalae</taxon>
        <taxon>rosids</taxon>
        <taxon>fabids</taxon>
        <taxon>Fabales</taxon>
        <taxon>Fabaceae</taxon>
        <taxon>Papilionoideae</taxon>
        <taxon>50 kb inversion clade</taxon>
        <taxon>NPAAA clade</taxon>
        <taxon>indigoferoid/millettioid clade</taxon>
        <taxon>Phaseoleae</taxon>
        <taxon>Mucuna</taxon>
    </lineage>
</organism>
<dbReference type="AlphaFoldDB" id="A0A371HDF6"/>